<dbReference type="SMART" id="SM00028">
    <property type="entry name" value="TPR"/>
    <property type="match status" value="4"/>
</dbReference>
<dbReference type="InterPro" id="IPR006311">
    <property type="entry name" value="TAT_signal"/>
</dbReference>
<dbReference type="InterPro" id="IPR011990">
    <property type="entry name" value="TPR-like_helical_dom_sf"/>
</dbReference>
<evidence type="ECO:0000256" key="6">
    <source>
        <dbReference type="ARBA" id="ARBA00023049"/>
    </source>
</evidence>
<comment type="similarity">
    <text evidence="8">Belongs to the peptidase M48 family.</text>
</comment>
<dbReference type="PATRIC" id="fig|1121451.3.peg.3442"/>
<feature type="domain" description="Peptidase M48" evidence="9">
    <location>
        <begin position="73"/>
        <end position="257"/>
    </location>
</feature>
<dbReference type="GO" id="GO:0051603">
    <property type="term" value="P:proteolysis involved in protein catabolic process"/>
    <property type="evidence" value="ECO:0007669"/>
    <property type="project" value="TreeGrafter"/>
</dbReference>
<dbReference type="Pfam" id="PF14559">
    <property type="entry name" value="TPR_19"/>
    <property type="match status" value="1"/>
</dbReference>
<keyword evidence="5" id="KW-0408">Iron</keyword>
<keyword evidence="7" id="KW-0802">TPR repeat</keyword>
<dbReference type="PROSITE" id="PS51257">
    <property type="entry name" value="PROKAR_LIPOPROTEIN"/>
    <property type="match status" value="1"/>
</dbReference>
<dbReference type="HOGENOM" id="CLU_039394_0_0_7"/>
<evidence type="ECO:0000256" key="5">
    <source>
        <dbReference type="ARBA" id="ARBA00023014"/>
    </source>
</evidence>
<evidence type="ECO:0000256" key="4">
    <source>
        <dbReference type="ARBA" id="ARBA00022833"/>
    </source>
</evidence>
<dbReference type="SUPFAM" id="SSF48452">
    <property type="entry name" value="TPR-like"/>
    <property type="match status" value="1"/>
</dbReference>
<dbReference type="GO" id="GO:0046872">
    <property type="term" value="F:metal ion binding"/>
    <property type="evidence" value="ECO:0007669"/>
    <property type="project" value="UniProtKB-KW"/>
</dbReference>
<dbReference type="RefSeq" id="WP_015338103.1">
    <property type="nucleotide sequence ID" value="NC_020055.1"/>
</dbReference>
<evidence type="ECO:0000256" key="7">
    <source>
        <dbReference type="PROSITE-ProRule" id="PRU00339"/>
    </source>
</evidence>
<evidence type="ECO:0000256" key="8">
    <source>
        <dbReference type="RuleBase" id="RU003983"/>
    </source>
</evidence>
<dbReference type="PANTHER" id="PTHR22726:SF1">
    <property type="entry name" value="METALLOENDOPEPTIDASE OMA1, MITOCHONDRIAL"/>
    <property type="match status" value="1"/>
</dbReference>
<dbReference type="KEGG" id="dhy:DESAM_23239"/>
<dbReference type="Gene3D" id="1.25.40.10">
    <property type="entry name" value="Tetratricopeptide repeat domain"/>
    <property type="match status" value="1"/>
</dbReference>
<feature type="repeat" description="TPR" evidence="7">
    <location>
        <begin position="356"/>
        <end position="389"/>
    </location>
</feature>
<feature type="repeat" description="TPR" evidence="7">
    <location>
        <begin position="288"/>
        <end position="321"/>
    </location>
</feature>
<proteinExistence type="inferred from homology"/>
<evidence type="ECO:0000313" key="11">
    <source>
        <dbReference type="Proteomes" id="UP000010808"/>
    </source>
</evidence>
<accession>L0RIV1</accession>
<keyword evidence="2" id="KW-0479">Metal-binding</keyword>
<evidence type="ECO:0000256" key="1">
    <source>
        <dbReference type="ARBA" id="ARBA00022670"/>
    </source>
</evidence>
<keyword evidence="11" id="KW-1185">Reference proteome</keyword>
<evidence type="ECO:0000259" key="9">
    <source>
        <dbReference type="Pfam" id="PF01435"/>
    </source>
</evidence>
<dbReference type="InterPro" id="IPR019734">
    <property type="entry name" value="TPR_rpt"/>
</dbReference>
<protein>
    <submittedName>
        <fullName evidence="10">Peptidase M48 Ste24p Zn-dependent protease with chaperone function</fullName>
    </submittedName>
</protein>
<dbReference type="Gene3D" id="3.30.2010.10">
    <property type="entry name" value="Metalloproteases ('zincins'), catalytic domain"/>
    <property type="match status" value="1"/>
</dbReference>
<dbReference type="STRING" id="1121451.DESAM_23239"/>
<keyword evidence="1 8" id="KW-0645">Protease</keyword>
<keyword evidence="5" id="KW-0411">Iron-sulfur</keyword>
<gene>
    <name evidence="10" type="ORF">DESAM_23239</name>
</gene>
<name>L0RIV1_9BACT</name>
<dbReference type="PROSITE" id="PS50005">
    <property type="entry name" value="TPR"/>
    <property type="match status" value="2"/>
</dbReference>
<evidence type="ECO:0000313" key="10">
    <source>
        <dbReference type="EMBL" id="CCO25506.1"/>
    </source>
</evidence>
<dbReference type="GO" id="GO:0016020">
    <property type="term" value="C:membrane"/>
    <property type="evidence" value="ECO:0007669"/>
    <property type="project" value="TreeGrafter"/>
</dbReference>
<evidence type="ECO:0000256" key="3">
    <source>
        <dbReference type="ARBA" id="ARBA00022801"/>
    </source>
</evidence>
<keyword evidence="6 8" id="KW-0482">Metalloprotease</keyword>
<dbReference type="eggNOG" id="COG4783">
    <property type="taxonomic scope" value="Bacteria"/>
</dbReference>
<keyword evidence="4 8" id="KW-0862">Zinc</keyword>
<dbReference type="GO" id="GO:0004222">
    <property type="term" value="F:metalloendopeptidase activity"/>
    <property type="evidence" value="ECO:0007669"/>
    <property type="project" value="InterPro"/>
</dbReference>
<dbReference type="InterPro" id="IPR051156">
    <property type="entry name" value="Mito/Outer_Membr_Metalloprot"/>
</dbReference>
<keyword evidence="3 8" id="KW-0378">Hydrolase</keyword>
<sequence length="440" mass="48597">MKHNKSIKNISRRQALKLTAGGAIALLSGCAVNPVTGQQQFMLVSQQQEIQLDKKNSPHQFSADYGPVQDKAVNRYVEQVGQSLAASSHRPDMPYNFRCVNANYVNAYAFPGGSIACTRGIMLTLENEAELAALMGHEIAHVNARHTASRMSSSMATQGILAIGVGVAATQDRDLVPLVAGLGGIGAGLLLASYSRSDERQADSLGMEYMDKVGYDPEGMVGLMDELNKMHKSQPSFVQQMFASHPMSEERYATAVKRRKTTYAGSKGKLLRERYMDNIASIRKIRPAIEEMQKGEGAMRKKNFNAAAEHFAKALRIAPGDYAGLMLMSKCQMAQGNKKQGLQYAERAKANYPGEAQALHMVGMLSLENKQFEQALANFEEYEKALPGNPMTTFFKGISYEALGNRDMAANEYYRFLQINRQGSYAKHAFNRLNSWGYLE</sequence>
<organism evidence="10 11">
    <name type="scientific">Maridesulfovibrio hydrothermalis AM13 = DSM 14728</name>
    <dbReference type="NCBI Taxonomy" id="1121451"/>
    <lineage>
        <taxon>Bacteria</taxon>
        <taxon>Pseudomonadati</taxon>
        <taxon>Thermodesulfobacteriota</taxon>
        <taxon>Desulfovibrionia</taxon>
        <taxon>Desulfovibrionales</taxon>
        <taxon>Desulfovibrionaceae</taxon>
        <taxon>Maridesulfovibrio</taxon>
    </lineage>
</organism>
<reference evidence="10 11" key="1">
    <citation type="submission" date="2012-10" db="EMBL/GenBank/DDBJ databases">
        <authorList>
            <person name="Genoscope - CEA"/>
        </authorList>
    </citation>
    <scope>NUCLEOTIDE SEQUENCE [LARGE SCALE GENOMIC DNA]</scope>
    <source>
        <strain evidence="11">AM13 / DSM 14728</strain>
    </source>
</reference>
<dbReference type="InterPro" id="IPR001915">
    <property type="entry name" value="Peptidase_M48"/>
</dbReference>
<dbReference type="Proteomes" id="UP000010808">
    <property type="component" value="Chromosome"/>
</dbReference>
<dbReference type="EMBL" id="FO203522">
    <property type="protein sequence ID" value="CCO25506.1"/>
    <property type="molecule type" value="Genomic_DNA"/>
</dbReference>
<dbReference type="PROSITE" id="PS51318">
    <property type="entry name" value="TAT"/>
    <property type="match status" value="1"/>
</dbReference>
<comment type="cofactor">
    <cofactor evidence="8">
        <name>Zn(2+)</name>
        <dbReference type="ChEBI" id="CHEBI:29105"/>
    </cofactor>
    <text evidence="8">Binds 1 zinc ion per subunit.</text>
</comment>
<dbReference type="PANTHER" id="PTHR22726">
    <property type="entry name" value="METALLOENDOPEPTIDASE OMA1"/>
    <property type="match status" value="1"/>
</dbReference>
<evidence type="ECO:0000256" key="2">
    <source>
        <dbReference type="ARBA" id="ARBA00022723"/>
    </source>
</evidence>
<dbReference type="GO" id="GO:0051536">
    <property type="term" value="F:iron-sulfur cluster binding"/>
    <property type="evidence" value="ECO:0007669"/>
    <property type="project" value="UniProtKB-KW"/>
</dbReference>
<dbReference type="AlphaFoldDB" id="L0RIV1"/>
<dbReference type="OrthoDB" id="9810445at2"/>
<dbReference type="Pfam" id="PF01435">
    <property type="entry name" value="Peptidase_M48"/>
    <property type="match status" value="1"/>
</dbReference>